<name>N1R352_AEGTA</name>
<dbReference type="InterPro" id="IPR000210">
    <property type="entry name" value="BTB/POZ_dom"/>
</dbReference>
<protein>
    <submittedName>
        <fullName evidence="4">Uncharacterized protein</fullName>
    </submittedName>
</protein>
<dbReference type="PANTHER" id="PTHR46336:SF29">
    <property type="entry name" value="BTB DOMAIN-CONTAINING PROTEIN"/>
    <property type="match status" value="1"/>
</dbReference>
<dbReference type="PANTHER" id="PTHR46336">
    <property type="entry name" value="OS02G0260700 PROTEIN"/>
    <property type="match status" value="1"/>
</dbReference>
<proteinExistence type="predicted"/>
<keyword evidence="3" id="KW-0833">Ubl conjugation pathway</keyword>
<dbReference type="EnsemblPlants" id="EMT15014">
    <property type="protein sequence ID" value="EMT15014"/>
    <property type="gene ID" value="F775_21274"/>
</dbReference>
<dbReference type="CDD" id="cd18186">
    <property type="entry name" value="BTB_POZ_ZBTB_KLHL-like"/>
    <property type="match status" value="1"/>
</dbReference>
<accession>N1R352</accession>
<dbReference type="FunFam" id="1.25.40.420:FF:000008">
    <property type="entry name" value="BTB/POZ domain-containing protein POB1"/>
    <property type="match status" value="1"/>
</dbReference>
<dbReference type="SUPFAM" id="SSF54695">
    <property type="entry name" value="POZ domain"/>
    <property type="match status" value="1"/>
</dbReference>
<dbReference type="GO" id="GO:0005634">
    <property type="term" value="C:nucleus"/>
    <property type="evidence" value="ECO:0007669"/>
    <property type="project" value="TreeGrafter"/>
</dbReference>
<evidence type="ECO:0000256" key="2">
    <source>
        <dbReference type="ARBA" id="ARBA00004906"/>
    </source>
</evidence>
<reference evidence="4" key="1">
    <citation type="submission" date="2015-06" db="UniProtKB">
        <authorList>
            <consortium name="EnsemblPlants"/>
        </authorList>
    </citation>
    <scope>IDENTIFICATION</scope>
</reference>
<dbReference type="AlphaFoldDB" id="N1R352"/>
<sequence>MVLEPPLDSTPPTLIYSLIHRFRLKFVAEKSDKSMRADILNSCARCYTNSLFSNGMKESDQMRPTIIRIADSEENALMELLSFMYSGKLTSARPTLLLDILIAADKFEHRDELIDMPLSAIEAIFLSNDINVKTEDGIYSFLLEWARKQYPDSEERHKVWSSRLLPLVRFSHMSWKKLHQVLACSDDDIDHEQTTKRITNMLLHKAYPAHHQVVLAAEATACWQVPQRAYRFKRLKVIEFDRPCPHIIVYLDLTREECSRLFPKGEIFSHLFHLAGQNFCLT</sequence>
<evidence type="ECO:0000256" key="3">
    <source>
        <dbReference type="ARBA" id="ARBA00022786"/>
    </source>
</evidence>
<dbReference type="InterPro" id="IPR011333">
    <property type="entry name" value="SKP1/BTB/POZ_sf"/>
</dbReference>
<dbReference type="InterPro" id="IPR045890">
    <property type="entry name" value="POB1-like"/>
</dbReference>
<evidence type="ECO:0000256" key="1">
    <source>
        <dbReference type="ARBA" id="ARBA00002668"/>
    </source>
</evidence>
<organism evidence="4">
    <name type="scientific">Aegilops tauschii</name>
    <name type="common">Tausch's goatgrass</name>
    <name type="synonym">Aegilops squarrosa</name>
    <dbReference type="NCBI Taxonomy" id="37682"/>
    <lineage>
        <taxon>Eukaryota</taxon>
        <taxon>Viridiplantae</taxon>
        <taxon>Streptophyta</taxon>
        <taxon>Embryophyta</taxon>
        <taxon>Tracheophyta</taxon>
        <taxon>Spermatophyta</taxon>
        <taxon>Magnoliopsida</taxon>
        <taxon>Liliopsida</taxon>
        <taxon>Poales</taxon>
        <taxon>Poaceae</taxon>
        <taxon>BOP clade</taxon>
        <taxon>Pooideae</taxon>
        <taxon>Triticodae</taxon>
        <taxon>Triticeae</taxon>
        <taxon>Triticinae</taxon>
        <taxon>Aegilops</taxon>
    </lineage>
</organism>
<dbReference type="Pfam" id="PF21536">
    <property type="entry name" value="BTB_KLHL33"/>
    <property type="match status" value="1"/>
</dbReference>
<comment type="pathway">
    <text evidence="2">Protein modification; protein ubiquitination.</text>
</comment>
<dbReference type="GO" id="GO:0010114">
    <property type="term" value="P:response to red light"/>
    <property type="evidence" value="ECO:0007669"/>
    <property type="project" value="TreeGrafter"/>
</dbReference>
<dbReference type="Gene3D" id="1.25.40.420">
    <property type="match status" value="1"/>
</dbReference>
<evidence type="ECO:0000313" key="4">
    <source>
        <dbReference type="EnsemblPlants" id="EMT15014"/>
    </source>
</evidence>
<dbReference type="PROSITE" id="PS50097">
    <property type="entry name" value="BTB"/>
    <property type="match status" value="1"/>
</dbReference>
<dbReference type="Gene3D" id="3.30.710.10">
    <property type="entry name" value="Potassium Channel Kv1.1, Chain A"/>
    <property type="match status" value="1"/>
</dbReference>
<comment type="function">
    <text evidence="1">May act as a substrate-specific adapter of an E3 ubiquitin-protein ligase complex (CUL3-RBX1-BTB) which mediates the ubiquitination and subsequent proteasomal degradation of target proteins.</text>
</comment>